<dbReference type="Gene3D" id="3.40.630.30">
    <property type="match status" value="1"/>
</dbReference>
<protein>
    <submittedName>
        <fullName evidence="2">GNAT family N-acetyltransferase</fullName>
    </submittedName>
</protein>
<dbReference type="InterPro" id="IPR000182">
    <property type="entry name" value="GNAT_dom"/>
</dbReference>
<accession>A0A7D7WGM4</accession>
<sequence length="364" mass="40389">MTITLPADATLRPLELPARADAGPSPAVQAYAAVRNELLVETTGRDDDCLTASELLSTLSSTPDRDRRHWAIELDGDTVGRCALDILQDDGGETAFITVALLRRAWSRGIGSAAYAEIERIARDAGVRKLLNWSEHHDADAPLPRIESPTGFGSAPADRSARFLQRKGFRLEQIVRGSALHWDDELAHHLTRLRDDAAAHAHGYRVIQWMIPTPDEHIDGYAWMKSRMSTDVPDGDLGMPEEVWDAERVRRQDSRIIQRGWSMLVTAALHITTGELAAFNELAIGDVPTAGSHQWDTLVLSEHRGHRLGMLVKTAGLLAWRERHPASPRVTTYNAEENRPMLSINEAIGFTPIAYEGAWRKDLA</sequence>
<gene>
    <name evidence="2" type="ORF">FVO59_13235</name>
</gene>
<dbReference type="RefSeq" id="WP_182253063.1">
    <property type="nucleotide sequence ID" value="NZ_CP043732.1"/>
</dbReference>
<evidence type="ECO:0000313" key="3">
    <source>
        <dbReference type="Proteomes" id="UP000515708"/>
    </source>
</evidence>
<dbReference type="CDD" id="cd04301">
    <property type="entry name" value="NAT_SF"/>
    <property type="match status" value="1"/>
</dbReference>
<dbReference type="PROSITE" id="PS51186">
    <property type="entry name" value="GNAT"/>
    <property type="match status" value="1"/>
</dbReference>
<keyword evidence="2" id="KW-0808">Transferase</keyword>
<proteinExistence type="predicted"/>
<dbReference type="Pfam" id="PF00583">
    <property type="entry name" value="Acetyltransf_1"/>
    <property type="match status" value="1"/>
</dbReference>
<evidence type="ECO:0000313" key="2">
    <source>
        <dbReference type="EMBL" id="QMU98052.1"/>
    </source>
</evidence>
<organism evidence="2 3">
    <name type="scientific">Microbacterium esteraromaticum</name>
    <dbReference type="NCBI Taxonomy" id="57043"/>
    <lineage>
        <taxon>Bacteria</taxon>
        <taxon>Bacillati</taxon>
        <taxon>Actinomycetota</taxon>
        <taxon>Actinomycetes</taxon>
        <taxon>Micrococcales</taxon>
        <taxon>Microbacteriaceae</taxon>
        <taxon>Microbacterium</taxon>
    </lineage>
</organism>
<dbReference type="InterPro" id="IPR016181">
    <property type="entry name" value="Acyl_CoA_acyltransferase"/>
</dbReference>
<dbReference type="AlphaFoldDB" id="A0A7D7WGM4"/>
<dbReference type="Proteomes" id="UP000515708">
    <property type="component" value="Chromosome"/>
</dbReference>
<feature type="domain" description="N-acetyltransferase" evidence="1">
    <location>
        <begin position="26"/>
        <end position="191"/>
    </location>
</feature>
<dbReference type="SUPFAM" id="SSF55729">
    <property type="entry name" value="Acyl-CoA N-acyltransferases (Nat)"/>
    <property type="match status" value="2"/>
</dbReference>
<reference evidence="2 3" key="1">
    <citation type="journal article" date="2020" name="Front. Microbiol.">
        <title>Design of Bacterial Strain-Specific qPCR Assays Using NGS Data and Publicly Available Resources and Its Application to Track Biocontrol Strains.</title>
        <authorList>
            <person name="Hernandez I."/>
            <person name="Sant C."/>
            <person name="Martinez R."/>
            <person name="Fernandez C."/>
        </authorList>
    </citation>
    <scope>NUCLEOTIDE SEQUENCE [LARGE SCALE GENOMIC DNA]</scope>
    <source>
        <strain evidence="2 3">B24</strain>
    </source>
</reference>
<name>A0A7D7WGM4_9MICO</name>
<dbReference type="GO" id="GO:0016747">
    <property type="term" value="F:acyltransferase activity, transferring groups other than amino-acyl groups"/>
    <property type="evidence" value="ECO:0007669"/>
    <property type="project" value="InterPro"/>
</dbReference>
<dbReference type="EMBL" id="CP043732">
    <property type="protein sequence ID" value="QMU98052.1"/>
    <property type="molecule type" value="Genomic_DNA"/>
</dbReference>
<evidence type="ECO:0000259" key="1">
    <source>
        <dbReference type="PROSITE" id="PS51186"/>
    </source>
</evidence>